<sequence length="222" mass="22490">MKTYLTAAAVALATLGTAASAATLTADTTLGLAPGSPAGQDFVTELQGAGATDLFSGNLSIILNQERRVTFTLVGAESSFDNTLVFNGSDIIAESIGSGGAGQAVANMTTDLLDGGLGLNSFTTVLGSGVDIASLLTFRVGDAASSVFSAVDHEFGVFADAASLSNLSVFFLALDDDGNNKDDNHDDIIVRVDISAVPIPASGLLLLAGMGGLAAMRRRRKS</sequence>
<keyword evidence="1" id="KW-0812">Transmembrane</keyword>
<dbReference type="AlphaFoldDB" id="A0A1I0RSK2"/>
<feature type="transmembrane region" description="Helical" evidence="1">
    <location>
        <begin position="197"/>
        <end position="216"/>
    </location>
</feature>
<dbReference type="Proteomes" id="UP000199167">
    <property type="component" value="Unassembled WGS sequence"/>
</dbReference>
<evidence type="ECO:0000313" key="3">
    <source>
        <dbReference type="EMBL" id="SEW44270.1"/>
    </source>
</evidence>
<evidence type="ECO:0000313" key="4">
    <source>
        <dbReference type="Proteomes" id="UP000199167"/>
    </source>
</evidence>
<organism evidence="3 4">
    <name type="scientific">Cognatiyoonia koreensis</name>
    <dbReference type="NCBI Taxonomy" id="364200"/>
    <lineage>
        <taxon>Bacteria</taxon>
        <taxon>Pseudomonadati</taxon>
        <taxon>Pseudomonadota</taxon>
        <taxon>Alphaproteobacteria</taxon>
        <taxon>Rhodobacterales</taxon>
        <taxon>Paracoccaceae</taxon>
        <taxon>Cognatiyoonia</taxon>
    </lineage>
</organism>
<keyword evidence="1" id="KW-0472">Membrane</keyword>
<feature type="chain" id="PRO_5011675366" evidence="2">
    <location>
        <begin position="22"/>
        <end position="222"/>
    </location>
</feature>
<gene>
    <name evidence="3" type="ORF">SAMN04488515_3175</name>
</gene>
<dbReference type="NCBIfam" id="TIGR03370">
    <property type="entry name" value="VPLPA-CTERM"/>
    <property type="match status" value="1"/>
</dbReference>
<evidence type="ECO:0000256" key="2">
    <source>
        <dbReference type="SAM" id="SignalP"/>
    </source>
</evidence>
<reference evidence="3 4" key="1">
    <citation type="submission" date="2016-10" db="EMBL/GenBank/DDBJ databases">
        <authorList>
            <person name="de Groot N.N."/>
        </authorList>
    </citation>
    <scope>NUCLEOTIDE SEQUENCE [LARGE SCALE GENOMIC DNA]</scope>
    <source>
        <strain evidence="3 4">DSM 17925</strain>
    </source>
</reference>
<keyword evidence="1" id="KW-1133">Transmembrane helix</keyword>
<evidence type="ECO:0000256" key="1">
    <source>
        <dbReference type="SAM" id="Phobius"/>
    </source>
</evidence>
<accession>A0A1I0RSK2</accession>
<dbReference type="InterPro" id="IPR022472">
    <property type="entry name" value="VPLPA-CTERM"/>
</dbReference>
<name>A0A1I0RSK2_9RHOB</name>
<protein>
    <submittedName>
        <fullName evidence="3">VPLPA-CTERM protein sorting domain-containing protein</fullName>
    </submittedName>
</protein>
<dbReference type="RefSeq" id="WP_089996840.1">
    <property type="nucleotide sequence ID" value="NZ_FOIZ01000002.1"/>
</dbReference>
<proteinExistence type="predicted"/>
<dbReference type="EMBL" id="FOIZ01000002">
    <property type="protein sequence ID" value="SEW44270.1"/>
    <property type="molecule type" value="Genomic_DNA"/>
</dbReference>
<keyword evidence="2" id="KW-0732">Signal</keyword>
<keyword evidence="4" id="KW-1185">Reference proteome</keyword>
<feature type="signal peptide" evidence="2">
    <location>
        <begin position="1"/>
        <end position="21"/>
    </location>
</feature>